<dbReference type="PANTHER" id="PTHR36842:SF1">
    <property type="entry name" value="PROTEIN TOLB"/>
    <property type="match status" value="1"/>
</dbReference>
<dbReference type="HOGENOM" id="CLU_038811_0_0_9"/>
<accession>U1WUB1</accession>
<protein>
    <recommendedName>
        <fullName evidence="4">WD40-like protein</fullName>
    </recommendedName>
</protein>
<dbReference type="Pfam" id="PF07676">
    <property type="entry name" value="PD40"/>
    <property type="match status" value="1"/>
</dbReference>
<dbReference type="InterPro" id="IPR011042">
    <property type="entry name" value="6-blade_b-propeller_TolB-like"/>
</dbReference>
<dbReference type="Proteomes" id="UP000016511">
    <property type="component" value="Unassembled WGS sequence"/>
</dbReference>
<gene>
    <name evidence="2" type="ORF">HMPREF0083_05355</name>
</gene>
<evidence type="ECO:0008006" key="4">
    <source>
        <dbReference type="Google" id="ProtNLM"/>
    </source>
</evidence>
<name>U1WUB1_ANEAE</name>
<dbReference type="PATRIC" id="fig|649747.3.peg.4821"/>
<dbReference type="SUPFAM" id="SSF82171">
    <property type="entry name" value="DPP6 N-terminal domain-like"/>
    <property type="match status" value="1"/>
</dbReference>
<dbReference type="eggNOG" id="COG0823">
    <property type="taxonomic scope" value="Bacteria"/>
</dbReference>
<comment type="similarity">
    <text evidence="1">Belongs to the TolB family.</text>
</comment>
<dbReference type="EMBL" id="AWSJ01000329">
    <property type="protein sequence ID" value="ERI06255.1"/>
    <property type="molecule type" value="Genomic_DNA"/>
</dbReference>
<comment type="caution">
    <text evidence="2">The sequence shown here is derived from an EMBL/GenBank/DDBJ whole genome shotgun (WGS) entry which is preliminary data.</text>
</comment>
<organism evidence="2 3">
    <name type="scientific">Aneurinibacillus aneurinilyticus ATCC 12856</name>
    <dbReference type="NCBI Taxonomy" id="649747"/>
    <lineage>
        <taxon>Bacteria</taxon>
        <taxon>Bacillati</taxon>
        <taxon>Bacillota</taxon>
        <taxon>Bacilli</taxon>
        <taxon>Bacillales</taxon>
        <taxon>Paenibacillaceae</taxon>
        <taxon>Aneurinibacillus group</taxon>
        <taxon>Aneurinibacillus</taxon>
    </lineage>
</organism>
<evidence type="ECO:0000256" key="1">
    <source>
        <dbReference type="ARBA" id="ARBA00009820"/>
    </source>
</evidence>
<reference evidence="2 3" key="1">
    <citation type="submission" date="2013-08" db="EMBL/GenBank/DDBJ databases">
        <authorList>
            <person name="Weinstock G."/>
            <person name="Sodergren E."/>
            <person name="Wylie T."/>
            <person name="Fulton L."/>
            <person name="Fulton R."/>
            <person name="Fronick C."/>
            <person name="O'Laughlin M."/>
            <person name="Godfrey J."/>
            <person name="Miner T."/>
            <person name="Herter B."/>
            <person name="Appelbaum E."/>
            <person name="Cordes M."/>
            <person name="Lek S."/>
            <person name="Wollam A."/>
            <person name="Pepin K.H."/>
            <person name="Palsikar V.B."/>
            <person name="Mitreva M."/>
            <person name="Wilson R.K."/>
        </authorList>
    </citation>
    <scope>NUCLEOTIDE SEQUENCE [LARGE SCALE GENOMIC DNA]</scope>
    <source>
        <strain evidence="2 3">ATCC 12856</strain>
    </source>
</reference>
<evidence type="ECO:0000313" key="3">
    <source>
        <dbReference type="Proteomes" id="UP000016511"/>
    </source>
</evidence>
<evidence type="ECO:0000313" key="2">
    <source>
        <dbReference type="EMBL" id="ERI06255.1"/>
    </source>
</evidence>
<sequence length="471" mass="52963">MGIIVYGGWIMFKLFRVALFFVLLVSLSFSVPVVFAAASNPVRVHNGAFPAKIAFLHHNHLWFVDGYQPDAKPVQLTKSGLVQIIGWSPSGEWLAYTFEEQESFENIKELWVTNPVKHRSYLIEKRVNIINAHRSELPAWSPTNDTLAYLTSYRGQKEMELVSEDRTSLTIARMQKEKPLIKTVLSAKENLEDFTWEPDGNNLTVSYAASEKRPMIVERVTLDGQSSLLFSIEKEGVPGIEGMDQRSVVSMKWSPDGHYLAYFLHPNSGSTSADSNTIEVINMQNKRRIPLGTGLKYAEWFTWSPDSAKLAYIDGEGRDGNSNKRLTLFDVTAGERIVHADQKGQVDTHPAWLPGISSSLLFTRGPATDPLAEKNNGSVFKNRHIWMKPQHGNAKRLTSGPSTVSDYNVVPQINGNGFMFLRLSLDKQAFGSIYYQSLSASKPVEWIRGVDKDFGYYGNFLPPAFAVYQKK</sequence>
<keyword evidence="3" id="KW-1185">Reference proteome</keyword>
<dbReference type="InterPro" id="IPR011659">
    <property type="entry name" value="WD40"/>
</dbReference>
<dbReference type="AlphaFoldDB" id="U1WUB1"/>
<dbReference type="PANTHER" id="PTHR36842">
    <property type="entry name" value="PROTEIN TOLB HOMOLOG"/>
    <property type="match status" value="1"/>
</dbReference>
<dbReference type="Gene3D" id="2.120.10.30">
    <property type="entry name" value="TolB, C-terminal domain"/>
    <property type="match status" value="2"/>
</dbReference>
<proteinExistence type="inferred from homology"/>
<dbReference type="STRING" id="649747.HMPREF0083_05355"/>